<keyword evidence="1" id="KW-0732">Signal</keyword>
<dbReference type="Proteomes" id="UP000184074">
    <property type="component" value="Unassembled WGS sequence"/>
</dbReference>
<gene>
    <name evidence="2" type="ORF">SAMN05444003_2858</name>
</gene>
<keyword evidence="3" id="KW-1185">Reference proteome</keyword>
<proteinExistence type="predicted"/>
<dbReference type="RefSeq" id="WP_072902186.1">
    <property type="nucleotide sequence ID" value="NZ_FQXB01000005.1"/>
</dbReference>
<evidence type="ECO:0000256" key="1">
    <source>
        <dbReference type="SAM" id="SignalP"/>
    </source>
</evidence>
<sequence length="181" mass="20142">MTAFKSSMLATVLFAVSTLQPAAQTLDADELLNLSKTDFLDVYADIYRQNLEITNTLVTRMGDEFAGTVDVDSPLSEEELASFECAYDIMAEAGELDAMVMQLKMIDPIRQRMEADPEFSYINLALDEDVLEEMTPPESEAFDRSFSECRSAFVISGRLNFGENFWAKVTEAATAKGLVDE</sequence>
<dbReference type="EMBL" id="FQXB01000005">
    <property type="protein sequence ID" value="SHH33562.1"/>
    <property type="molecule type" value="Genomic_DNA"/>
</dbReference>
<evidence type="ECO:0000313" key="2">
    <source>
        <dbReference type="EMBL" id="SHH33562.1"/>
    </source>
</evidence>
<protein>
    <recommendedName>
        <fullName evidence="4">DUF3347 domain-containing protein</fullName>
    </recommendedName>
</protein>
<evidence type="ECO:0000313" key="3">
    <source>
        <dbReference type="Proteomes" id="UP000184074"/>
    </source>
</evidence>
<accession>A0A1M5S4M0</accession>
<feature type="signal peptide" evidence="1">
    <location>
        <begin position="1"/>
        <end position="22"/>
    </location>
</feature>
<dbReference type="AlphaFoldDB" id="A0A1M5S4M0"/>
<reference evidence="2 3" key="1">
    <citation type="submission" date="2016-11" db="EMBL/GenBank/DDBJ databases">
        <authorList>
            <person name="Jaros S."/>
            <person name="Januszkiewicz K."/>
            <person name="Wedrychowicz H."/>
        </authorList>
    </citation>
    <scope>NUCLEOTIDE SEQUENCE [LARGE SCALE GENOMIC DNA]</scope>
    <source>
        <strain evidence="2 3">DSM 28715</strain>
    </source>
</reference>
<dbReference type="STRING" id="1508389.SAMN05444003_2858"/>
<name>A0A1M5S4M0_9RHOB</name>
<evidence type="ECO:0008006" key="4">
    <source>
        <dbReference type="Google" id="ProtNLM"/>
    </source>
</evidence>
<organism evidence="2 3">
    <name type="scientific">Cognatiyoonia sediminum</name>
    <dbReference type="NCBI Taxonomy" id="1508389"/>
    <lineage>
        <taxon>Bacteria</taxon>
        <taxon>Pseudomonadati</taxon>
        <taxon>Pseudomonadota</taxon>
        <taxon>Alphaproteobacteria</taxon>
        <taxon>Rhodobacterales</taxon>
        <taxon>Paracoccaceae</taxon>
        <taxon>Cognatiyoonia</taxon>
    </lineage>
</organism>
<feature type="chain" id="PRO_5012296567" description="DUF3347 domain-containing protein" evidence="1">
    <location>
        <begin position="23"/>
        <end position="181"/>
    </location>
</feature>